<dbReference type="AlphaFoldDB" id="A0A8J2VBQ5"/>
<organism evidence="1 2">
    <name type="scientific">Planktosalinus lacus</name>
    <dbReference type="NCBI Taxonomy" id="1526573"/>
    <lineage>
        <taxon>Bacteria</taxon>
        <taxon>Pseudomonadati</taxon>
        <taxon>Bacteroidota</taxon>
        <taxon>Flavobacteriia</taxon>
        <taxon>Flavobacteriales</taxon>
        <taxon>Flavobacteriaceae</taxon>
        <taxon>Planktosalinus</taxon>
    </lineage>
</organism>
<reference evidence="1" key="1">
    <citation type="journal article" date="2014" name="Int. J. Syst. Evol. Microbiol.">
        <title>Complete genome sequence of Corynebacterium casei LMG S-19264T (=DSM 44701T), isolated from a smear-ripened cheese.</title>
        <authorList>
            <consortium name="US DOE Joint Genome Institute (JGI-PGF)"/>
            <person name="Walter F."/>
            <person name="Albersmeier A."/>
            <person name="Kalinowski J."/>
            <person name="Ruckert C."/>
        </authorList>
    </citation>
    <scope>NUCLEOTIDE SEQUENCE</scope>
    <source>
        <strain evidence="1">CGMCC 1.12924</strain>
    </source>
</reference>
<evidence type="ECO:0008006" key="3">
    <source>
        <dbReference type="Google" id="ProtNLM"/>
    </source>
</evidence>
<keyword evidence="2" id="KW-1185">Reference proteome</keyword>
<name>A0A8J2VBQ5_9FLAO</name>
<protein>
    <recommendedName>
        <fullName evidence="3">Carboxypeptidase-like regulatory domain-containing protein</fullName>
    </recommendedName>
</protein>
<dbReference type="Proteomes" id="UP000652231">
    <property type="component" value="Unassembled WGS sequence"/>
</dbReference>
<proteinExistence type="predicted"/>
<dbReference type="RefSeq" id="WP_188442016.1">
    <property type="nucleotide sequence ID" value="NZ_BMGK01000007.1"/>
</dbReference>
<comment type="caution">
    <text evidence="1">The sequence shown here is derived from an EMBL/GenBank/DDBJ whole genome shotgun (WGS) entry which is preliminary data.</text>
</comment>
<evidence type="ECO:0000313" key="2">
    <source>
        <dbReference type="Proteomes" id="UP000652231"/>
    </source>
</evidence>
<accession>A0A8J2VBQ5</accession>
<gene>
    <name evidence="1" type="ORF">GCM10011312_19580</name>
</gene>
<sequence>MKIYSLIFILAFTNLISGQTIRFFDAETQEPVSFATISFGNGLGSYANAEGEFLYQKKRYPDVDTLFVSALGYEEISILTSTIKEAYSLAPKVDQLKEVVLSSLPDGKYKKREVEPISHTNYHNSWLQTVESEIAVLFQKIDAKPTKIATLLLPINVKEEVAGKIIPVRKFSTLMRVKFYENDNGLPGNEISYGNIVFNITEKEKKDVFELDLSDNNIFIPQEGLYVSIQVLGPTDSNGNLIQTKTYNEYKTKRGIEKIAVSFRPLLPLTNQLSGKQTMVRRIFFNNKKWQAFNFDYNPNSELLRNGYDNYGMGAKLHVFKND</sequence>
<dbReference type="EMBL" id="BMGK01000007">
    <property type="protein sequence ID" value="GGD96089.1"/>
    <property type="molecule type" value="Genomic_DNA"/>
</dbReference>
<evidence type="ECO:0000313" key="1">
    <source>
        <dbReference type="EMBL" id="GGD96089.1"/>
    </source>
</evidence>
<reference evidence="1" key="2">
    <citation type="submission" date="2020-09" db="EMBL/GenBank/DDBJ databases">
        <authorList>
            <person name="Sun Q."/>
            <person name="Zhou Y."/>
        </authorList>
    </citation>
    <scope>NUCLEOTIDE SEQUENCE</scope>
    <source>
        <strain evidence="1">CGMCC 1.12924</strain>
    </source>
</reference>